<dbReference type="EMBL" id="GGEC01084292">
    <property type="protein sequence ID" value="MBX64776.1"/>
    <property type="molecule type" value="Transcribed_RNA"/>
</dbReference>
<accession>A0A2P2QCP3</accession>
<organism evidence="1">
    <name type="scientific">Rhizophora mucronata</name>
    <name type="common">Asiatic mangrove</name>
    <dbReference type="NCBI Taxonomy" id="61149"/>
    <lineage>
        <taxon>Eukaryota</taxon>
        <taxon>Viridiplantae</taxon>
        <taxon>Streptophyta</taxon>
        <taxon>Embryophyta</taxon>
        <taxon>Tracheophyta</taxon>
        <taxon>Spermatophyta</taxon>
        <taxon>Magnoliopsida</taxon>
        <taxon>eudicotyledons</taxon>
        <taxon>Gunneridae</taxon>
        <taxon>Pentapetalae</taxon>
        <taxon>rosids</taxon>
        <taxon>fabids</taxon>
        <taxon>Malpighiales</taxon>
        <taxon>Rhizophoraceae</taxon>
        <taxon>Rhizophora</taxon>
    </lineage>
</organism>
<dbReference type="AlphaFoldDB" id="A0A2P2QCP3"/>
<proteinExistence type="predicted"/>
<reference evidence="1" key="1">
    <citation type="submission" date="2018-02" db="EMBL/GenBank/DDBJ databases">
        <title>Rhizophora mucronata_Transcriptome.</title>
        <authorList>
            <person name="Meera S.P."/>
            <person name="Sreeshan A."/>
            <person name="Augustine A."/>
        </authorList>
    </citation>
    <scope>NUCLEOTIDE SEQUENCE</scope>
    <source>
        <tissue evidence="1">Leaf</tissue>
    </source>
</reference>
<evidence type="ECO:0000313" key="1">
    <source>
        <dbReference type="EMBL" id="MBX64776.1"/>
    </source>
</evidence>
<name>A0A2P2QCP3_RHIMU</name>
<sequence length="29" mass="3506">MNFIKFTTVVQSRLDFCAYTFVIKMFNKL</sequence>
<protein>
    <submittedName>
        <fullName evidence="1">Uncharacterized protein</fullName>
    </submittedName>
</protein>